<feature type="transmembrane region" description="Helical" evidence="2">
    <location>
        <begin position="119"/>
        <end position="137"/>
    </location>
</feature>
<keyword evidence="2" id="KW-1133">Transmembrane helix</keyword>
<feature type="region of interest" description="Disordered" evidence="1">
    <location>
        <begin position="356"/>
        <end position="379"/>
    </location>
</feature>
<dbReference type="EMBL" id="MLCF01000111">
    <property type="protein sequence ID" value="OIV36164.1"/>
    <property type="molecule type" value="Genomic_DNA"/>
</dbReference>
<name>A0A1J7C3M7_9ACTN</name>
<evidence type="ECO:0000313" key="3">
    <source>
        <dbReference type="EMBL" id="OIV36164.1"/>
    </source>
</evidence>
<comment type="caution">
    <text evidence="3">The sequence shown here is derived from an EMBL/GenBank/DDBJ whole genome shotgun (WGS) entry which is preliminary data.</text>
</comment>
<evidence type="ECO:0000313" key="4">
    <source>
        <dbReference type="Proteomes" id="UP000243342"/>
    </source>
</evidence>
<feature type="transmembrane region" description="Helical" evidence="2">
    <location>
        <begin position="233"/>
        <end position="250"/>
    </location>
</feature>
<dbReference type="NCBIfam" id="NF010613">
    <property type="entry name" value="PRK14013.1-3"/>
    <property type="match status" value="1"/>
</dbReference>
<evidence type="ECO:0008006" key="5">
    <source>
        <dbReference type="Google" id="ProtNLM"/>
    </source>
</evidence>
<protein>
    <recommendedName>
        <fullName evidence="5">DUF475 domain-containing protein</fullName>
    </recommendedName>
</protein>
<feature type="transmembrane region" description="Helical" evidence="2">
    <location>
        <begin position="12"/>
        <end position="38"/>
    </location>
</feature>
<keyword evidence="4" id="KW-1185">Reference proteome</keyword>
<feature type="transmembrane region" description="Helical" evidence="2">
    <location>
        <begin position="332"/>
        <end position="350"/>
    </location>
</feature>
<dbReference type="STRING" id="1428644.BIV57_17755"/>
<feature type="transmembrane region" description="Helical" evidence="2">
    <location>
        <begin position="262"/>
        <end position="289"/>
    </location>
</feature>
<evidence type="ECO:0000256" key="2">
    <source>
        <dbReference type="SAM" id="Phobius"/>
    </source>
</evidence>
<feature type="transmembrane region" description="Helical" evidence="2">
    <location>
        <begin position="188"/>
        <end position="206"/>
    </location>
</feature>
<accession>A0A1J7C3M7</accession>
<sequence>MNLKRSLAGMALFAALALTIAGFTWGAAGALTVALLAIMETSESFDNAVMNAKILRKLSAKWQKRFMTWGFAFAVGGMRLVFPVLIVAITAHMSPVHAVMLALHEQDRYQHLVTAAQPAINGFGGTFLLMIFLDFLLTSRDLAWLTAIERPIAKLGKIESLSVVITLAALLATSGTLAHHSANGGHDVSGTVLISGIAGLITYLIVKGVSDYFESRVNTDGDDGDNGKPSKSTGGVGLVGGAALAMFMYLETVDASFSFDGVISAFAITHQIFMIAMGLGVGALVVRFLTVYMVQLGTIDEYEYLEHGAHYAIGALAVILGVGIRYEVPELITGLVGALFIGAAFVSSLVRNRRRRANGGGHSAQGAPETGAGSATVTG</sequence>
<dbReference type="InterPro" id="IPR007427">
    <property type="entry name" value="DUF475"/>
</dbReference>
<gene>
    <name evidence="3" type="ORF">BIV57_17755</name>
</gene>
<organism evidence="3 4">
    <name type="scientific">Mangrovactinospora gilvigrisea</name>
    <dbReference type="NCBI Taxonomy" id="1428644"/>
    <lineage>
        <taxon>Bacteria</taxon>
        <taxon>Bacillati</taxon>
        <taxon>Actinomycetota</taxon>
        <taxon>Actinomycetes</taxon>
        <taxon>Kitasatosporales</taxon>
        <taxon>Streptomycetaceae</taxon>
        <taxon>Mangrovactinospora</taxon>
    </lineage>
</organism>
<dbReference type="PANTHER" id="PTHR30238">
    <property type="entry name" value="MEMBRANE BOUND PREDICTED REDOX MODULATOR"/>
    <property type="match status" value="1"/>
</dbReference>
<dbReference type="AlphaFoldDB" id="A0A1J7C3M7"/>
<proteinExistence type="predicted"/>
<feature type="transmembrane region" description="Helical" evidence="2">
    <location>
        <begin position="66"/>
        <end position="91"/>
    </location>
</feature>
<dbReference type="Pfam" id="PF04332">
    <property type="entry name" value="DUF475"/>
    <property type="match status" value="1"/>
</dbReference>
<keyword evidence="2" id="KW-0472">Membrane</keyword>
<evidence type="ECO:0000256" key="1">
    <source>
        <dbReference type="SAM" id="MobiDB-lite"/>
    </source>
</evidence>
<feature type="transmembrane region" description="Helical" evidence="2">
    <location>
        <begin position="309"/>
        <end position="326"/>
    </location>
</feature>
<feature type="transmembrane region" description="Helical" evidence="2">
    <location>
        <begin position="158"/>
        <end position="182"/>
    </location>
</feature>
<reference evidence="3 4" key="1">
    <citation type="submission" date="2016-10" db="EMBL/GenBank/DDBJ databases">
        <title>Genome sequence of Streptomyces gilvigriseus MUSC 26.</title>
        <authorList>
            <person name="Lee L.-H."/>
            <person name="Ser H.-L."/>
        </authorList>
    </citation>
    <scope>NUCLEOTIDE SEQUENCE [LARGE SCALE GENOMIC DNA]</scope>
    <source>
        <strain evidence="3 4">MUSC 26</strain>
    </source>
</reference>
<keyword evidence="2" id="KW-0812">Transmembrane</keyword>
<dbReference type="Proteomes" id="UP000243342">
    <property type="component" value="Unassembled WGS sequence"/>
</dbReference>
<dbReference type="PANTHER" id="PTHR30238:SF4">
    <property type="entry name" value="SLL1022 PROTEIN"/>
    <property type="match status" value="1"/>
</dbReference>